<keyword evidence="11" id="KW-1185">Reference proteome</keyword>
<dbReference type="Pfam" id="PF00067">
    <property type="entry name" value="p450"/>
    <property type="match status" value="1"/>
</dbReference>
<comment type="cofactor">
    <cofactor evidence="1">
        <name>heme</name>
        <dbReference type="ChEBI" id="CHEBI:30413"/>
    </cofactor>
</comment>
<evidence type="ECO:0000256" key="5">
    <source>
        <dbReference type="ARBA" id="ARBA00010617"/>
    </source>
</evidence>
<keyword evidence="6" id="KW-0349">Heme</keyword>
<reference evidence="11" key="1">
    <citation type="journal article" date="1997" name="Nucleic Acids Res.">
        <title>tRNAscan-SE: a program for improved detection of transfer RNA genes in genomic sequence.</title>
        <authorList>
            <person name="Lowe T.M."/>
            <person name="Eddy S.R."/>
        </authorList>
    </citation>
    <scope>NUCLEOTIDE SEQUENCE [LARGE SCALE GENOMIC DNA]</scope>
</reference>
<dbReference type="PRINTS" id="PR00385">
    <property type="entry name" value="P450"/>
</dbReference>
<dbReference type="SUPFAM" id="SSF48264">
    <property type="entry name" value="Cytochrome P450"/>
    <property type="match status" value="1"/>
</dbReference>
<evidence type="ECO:0000256" key="1">
    <source>
        <dbReference type="ARBA" id="ARBA00001971"/>
    </source>
</evidence>
<keyword evidence="10" id="KW-0503">Monooxygenase</keyword>
<accession>A0ABM1P8P7</accession>
<dbReference type="InterPro" id="IPR002403">
    <property type="entry name" value="Cyt_P450_E_grp-IV"/>
</dbReference>
<evidence type="ECO:0000256" key="3">
    <source>
        <dbReference type="ARBA" id="ARBA00004174"/>
    </source>
</evidence>
<proteinExistence type="inferred from homology"/>
<evidence type="ECO:0000256" key="9">
    <source>
        <dbReference type="ARBA" id="ARBA00023004"/>
    </source>
</evidence>
<comment type="subcellular location">
    <subcellularLocation>
        <location evidence="4">Endoplasmic reticulum membrane</location>
        <topology evidence="4">Peripheral membrane protein</topology>
    </subcellularLocation>
    <subcellularLocation>
        <location evidence="3">Microsome membrane</location>
        <topology evidence="3">Peripheral membrane protein</topology>
    </subcellularLocation>
</comment>
<dbReference type="CDD" id="cd20628">
    <property type="entry name" value="CYP4"/>
    <property type="match status" value="1"/>
</dbReference>
<dbReference type="GeneID" id="108614143"/>
<evidence type="ECO:0000313" key="12">
    <source>
        <dbReference type="RefSeq" id="XP_017863583.1"/>
    </source>
</evidence>
<dbReference type="RefSeq" id="XP_017863583.1">
    <property type="nucleotide sequence ID" value="XM_018008094.1"/>
</dbReference>
<dbReference type="PRINTS" id="PR00465">
    <property type="entry name" value="EP450IV"/>
</dbReference>
<sequence>MLVPVSMWLLLLGAVLAYLVYSIRYQARINRLTSSWPAPPSLPILGHLHIFARIIGPRPFKRAAELINSHLQDHRGKLWLGNKLYIFDCNPKDIHALCTAKQLLQKTSDYRVFENWLCEGVFTCAVDKWMHRRKLVAPTFNYSMIKQFVHVFERQARILLQRLATLADTDQPVDFFQLVSCYTLDTICETALGTTVNSQSGEKSEYLDAVREIFHVFDTRLKSLLYRYPLIYYFTPLAARERQLLKILHGFTKGIITKRLAQLASDLANGNSEATSDAESSEQKTRSLLDNLLLARDADGQPLKERDIREEVDTIIFGGFDLVAAMLKFFMYNMTLHVEYQQQCREEIWRVCGRDAGTAITMEQMRELAYLGMCIKETLRMYPSAPITARRATANCTINDFFIPKGSDVIISPMYMGRCEEFFPEPLVFRPQRWARDAQPKIEPSTYIPFMTGPRCCLGQRYAIVMLKLVLAHLLRSFYFEPLGERQEKARLIFVMTLHTKDPYYCKIRAVK</sequence>
<comment type="similarity">
    <text evidence="5">Belongs to the cytochrome P450 family.</text>
</comment>
<dbReference type="InterPro" id="IPR001128">
    <property type="entry name" value="Cyt_P450"/>
</dbReference>
<evidence type="ECO:0000256" key="8">
    <source>
        <dbReference type="ARBA" id="ARBA00023002"/>
    </source>
</evidence>
<reference evidence="12" key="3">
    <citation type="submission" date="2025-08" db="UniProtKB">
        <authorList>
            <consortium name="RefSeq"/>
        </authorList>
    </citation>
    <scope>IDENTIFICATION</scope>
    <source>
        <tissue evidence="12">Whole organism</tissue>
    </source>
</reference>
<evidence type="ECO:0000256" key="7">
    <source>
        <dbReference type="ARBA" id="ARBA00022723"/>
    </source>
</evidence>
<dbReference type="InterPro" id="IPR050196">
    <property type="entry name" value="Cytochrome_P450_Monoox"/>
</dbReference>
<organism evidence="11 12">
    <name type="scientific">Drosophila arizonae</name>
    <name type="common">Fruit fly</name>
    <dbReference type="NCBI Taxonomy" id="7263"/>
    <lineage>
        <taxon>Eukaryota</taxon>
        <taxon>Metazoa</taxon>
        <taxon>Ecdysozoa</taxon>
        <taxon>Arthropoda</taxon>
        <taxon>Hexapoda</taxon>
        <taxon>Insecta</taxon>
        <taxon>Pterygota</taxon>
        <taxon>Neoptera</taxon>
        <taxon>Endopterygota</taxon>
        <taxon>Diptera</taxon>
        <taxon>Brachycera</taxon>
        <taxon>Muscomorpha</taxon>
        <taxon>Ephydroidea</taxon>
        <taxon>Drosophilidae</taxon>
        <taxon>Drosophila</taxon>
    </lineage>
</organism>
<dbReference type="Proteomes" id="UP000694904">
    <property type="component" value="Chromosome 4"/>
</dbReference>
<comment type="function">
    <text evidence="2">May be involved in the metabolism of insect hormones and in the breakdown of synthetic insecticides.</text>
</comment>
<gene>
    <name evidence="12" type="primary">LOC108614143</name>
</gene>
<evidence type="ECO:0000256" key="4">
    <source>
        <dbReference type="ARBA" id="ARBA00004406"/>
    </source>
</evidence>
<reference evidence="11" key="2">
    <citation type="journal article" date="2016" name="G3 (Bethesda)">
        <title>Genome Evolution in Three Species of Cactophilic Drosophila.</title>
        <authorList>
            <person name="Sanchez-Flores A."/>
            <person name="Penazola F."/>
            <person name="Carpinteyro-Ponce J."/>
            <person name="Nazario-Yepiz N."/>
            <person name="Abreu-Goodger C."/>
            <person name="Machado C.A."/>
            <person name="Markow T.A."/>
        </authorList>
    </citation>
    <scope>NUCLEOTIDE SEQUENCE [LARGE SCALE GENOMIC DNA]</scope>
</reference>
<protein>
    <submittedName>
        <fullName evidence="12">Probable cytochrome P450 312a1</fullName>
    </submittedName>
</protein>
<dbReference type="Gene3D" id="1.10.630.10">
    <property type="entry name" value="Cytochrome P450"/>
    <property type="match status" value="1"/>
</dbReference>
<name>A0ABM1P8P7_DROAR</name>
<evidence type="ECO:0000256" key="6">
    <source>
        <dbReference type="ARBA" id="ARBA00022617"/>
    </source>
</evidence>
<dbReference type="InterPro" id="IPR036396">
    <property type="entry name" value="Cyt_P450_sf"/>
</dbReference>
<evidence type="ECO:0000256" key="10">
    <source>
        <dbReference type="ARBA" id="ARBA00023033"/>
    </source>
</evidence>
<dbReference type="PANTHER" id="PTHR24291:SF203">
    <property type="entry name" value="CYTOCHROME P450 4D1-RELATED"/>
    <property type="match status" value="1"/>
</dbReference>
<keyword evidence="8" id="KW-0560">Oxidoreductase</keyword>
<dbReference type="PANTHER" id="PTHR24291">
    <property type="entry name" value="CYTOCHROME P450 FAMILY 4"/>
    <property type="match status" value="1"/>
</dbReference>
<keyword evidence="9" id="KW-0408">Iron</keyword>
<keyword evidence="7" id="KW-0479">Metal-binding</keyword>
<evidence type="ECO:0000256" key="2">
    <source>
        <dbReference type="ARBA" id="ARBA00003690"/>
    </source>
</evidence>
<evidence type="ECO:0000313" key="11">
    <source>
        <dbReference type="Proteomes" id="UP000694904"/>
    </source>
</evidence>